<dbReference type="InterPro" id="IPR055251">
    <property type="entry name" value="SOS1_NGEF_PH"/>
</dbReference>
<keyword evidence="5 8" id="KW-0863">Zinc-finger</keyword>
<keyword evidence="4" id="KW-0479">Metal-binding</keyword>
<dbReference type="InterPro" id="IPR013083">
    <property type="entry name" value="Znf_RING/FYVE/PHD"/>
</dbReference>
<feature type="compositionally biased region" description="Basic residues" evidence="9">
    <location>
        <begin position="447"/>
        <end position="464"/>
    </location>
</feature>
<feature type="compositionally biased region" description="Acidic residues" evidence="9">
    <location>
        <begin position="551"/>
        <end position="560"/>
    </location>
</feature>
<dbReference type="SMART" id="SM00233">
    <property type="entry name" value="PH"/>
    <property type="match status" value="2"/>
</dbReference>
<feature type="region of interest" description="Disordered" evidence="9">
    <location>
        <begin position="271"/>
        <end position="327"/>
    </location>
</feature>
<dbReference type="SMART" id="SM00325">
    <property type="entry name" value="RhoGEF"/>
    <property type="match status" value="1"/>
</dbReference>
<evidence type="ECO:0000256" key="6">
    <source>
        <dbReference type="ARBA" id="ARBA00022833"/>
    </source>
</evidence>
<organism evidence="13 14">
    <name type="scientific">Holothuria leucospilota</name>
    <name type="common">Black long sea cucumber</name>
    <name type="synonym">Mertensiothuria leucospilota</name>
    <dbReference type="NCBI Taxonomy" id="206669"/>
    <lineage>
        <taxon>Eukaryota</taxon>
        <taxon>Metazoa</taxon>
        <taxon>Echinodermata</taxon>
        <taxon>Eleutherozoa</taxon>
        <taxon>Echinozoa</taxon>
        <taxon>Holothuroidea</taxon>
        <taxon>Aspidochirotacea</taxon>
        <taxon>Aspidochirotida</taxon>
        <taxon>Holothuriidae</taxon>
        <taxon>Holothuria</taxon>
    </lineage>
</organism>
<dbReference type="CDD" id="cd00160">
    <property type="entry name" value="RhoGEF"/>
    <property type="match status" value="1"/>
</dbReference>
<dbReference type="GO" id="GO:0007010">
    <property type="term" value="P:cytoskeleton organization"/>
    <property type="evidence" value="ECO:0007669"/>
    <property type="project" value="TreeGrafter"/>
</dbReference>
<feature type="domain" description="PH" evidence="10">
    <location>
        <begin position="807"/>
        <end position="902"/>
    </location>
</feature>
<evidence type="ECO:0000256" key="4">
    <source>
        <dbReference type="ARBA" id="ARBA00022723"/>
    </source>
</evidence>
<keyword evidence="7" id="KW-0206">Cytoskeleton</keyword>
<dbReference type="InterPro" id="IPR035899">
    <property type="entry name" value="DBL_dom_sf"/>
</dbReference>
<dbReference type="SUPFAM" id="SSF57903">
    <property type="entry name" value="FYVE/PHD zinc finger"/>
    <property type="match status" value="1"/>
</dbReference>
<keyword evidence="14" id="KW-1185">Reference proteome</keyword>
<dbReference type="PANTHER" id="PTHR12673">
    <property type="entry name" value="FACIOGENITAL DYSPLASIA PROTEIN"/>
    <property type="match status" value="1"/>
</dbReference>
<evidence type="ECO:0000256" key="9">
    <source>
        <dbReference type="SAM" id="MobiDB-lite"/>
    </source>
</evidence>
<dbReference type="Gene3D" id="3.30.40.10">
    <property type="entry name" value="Zinc/RING finger domain, C3HC4 (zinc finger)"/>
    <property type="match status" value="1"/>
</dbReference>
<keyword evidence="6" id="KW-0862">Zinc</keyword>
<sequence>MVVMDTKHKIQRLKAIFEPGKTPNSYDFSLDRKNHGTGDTKAKQLRVLDKRAQDSQITTDPAKSSKFISFGDLKNKLKFQKNSQQQVKLVRKGGVRHKSREGSDALTGDETSVFGAVTLPGNVTTYFTEEGISSPSSTPPLLKSKSTGELNVIQEQNRTPVKSLSQNPLRSFENETVYAVPLSQPVKKESETEVKSEYVNTKRLFNKGYRRADATENRTQQVGTSSAIPPQYKTAVQREKETRLNHRLSRSLPDLAFQEPELRITNVKGLFQNLNRSPPKPAVPTKSPKPSTEAEDSSTKIFTFDSKDTSKDSSSSSTLPSKPVVYDDVPVSNFSKLRSKFEQNEVTSSGPNYQKPKLNLNSDGDKVKSNNEYQVPDTSGKPGIGHEYSQPSFPNEYEVPDSSSSRPSSSELDDSLNTSFREEKLKKLFGVRDLEKDLLDEENNVRLPKKFLKKKISDKKKGKSAKTIGSDGPLYAVSSLDTKNTSTHLGGKNIQTSVPPSTSMNARTENSSSSADSGHSNTFSEVSVSPQGSARKPSSGDHRDQFRDSDFIDGDIEIEEPGPRVSDSDFESEEESSKVKAPKPPTFNSNSHKVAYELLTSERTYVDRLYLLSEVFQKRITAENEKHKWFSADVVKDIFSNIGTIYNFHHQFFLPELEMRLLEWDRKPCIGDILKKISHYLKMYAVYVSNFDTAMSQLNTWKAKVPKFANALSNVVQNEKRCNNLALEHHMLEPVQRIPRYELLLKEYLKKLPGDSQDKDDALKALEVISQAAEHSNKRIKVTEEIDNLFKLNARIDGMDIIDPSRRLLKEGKLDKLTTKNDLQDRYIFLFNDILLCCDKKKAKIGSKTYKIKEKLYIDGMQVFDSINQRFKIEAAGSDLEFQAASEEDKEDWMKVFLGAVKELIRKKDTFKNNPELFDISYEDQLGKQPPKFIKDEETTMCMLCGTDFERLLKRRHHCRACGAVVCGQCCRHEIQLPYDNNKSNKVCSRCYHKLSKQPNVEDLTRRSFVPNLDEVPHFATSLHLLQKNTWNKYWVAVTQQDLFALKAPRDVRAVLTLPVKLYEVKEVSAKDGVGDREFVFKLEHGQTSYFFSAESIRIKSNWMEVLRDGIKGEPKQIGITTL</sequence>
<name>A0A9Q1HJ60_HOLLE</name>
<dbReference type="PROSITE" id="PS50010">
    <property type="entry name" value="DH_2"/>
    <property type="match status" value="1"/>
</dbReference>
<evidence type="ECO:0000256" key="7">
    <source>
        <dbReference type="ARBA" id="ARBA00023212"/>
    </source>
</evidence>
<dbReference type="GO" id="GO:0005737">
    <property type="term" value="C:cytoplasm"/>
    <property type="evidence" value="ECO:0007669"/>
    <property type="project" value="TreeGrafter"/>
</dbReference>
<feature type="compositionally biased region" description="Low complexity" evidence="9">
    <location>
        <begin position="401"/>
        <end position="410"/>
    </location>
</feature>
<feature type="compositionally biased region" description="Basic and acidic residues" evidence="9">
    <location>
        <begin position="538"/>
        <end position="550"/>
    </location>
</feature>
<dbReference type="GO" id="GO:0005085">
    <property type="term" value="F:guanyl-nucleotide exchange factor activity"/>
    <property type="evidence" value="ECO:0007669"/>
    <property type="project" value="UniProtKB-KW"/>
</dbReference>
<dbReference type="GO" id="GO:0005856">
    <property type="term" value="C:cytoskeleton"/>
    <property type="evidence" value="ECO:0007669"/>
    <property type="project" value="UniProtKB-SubCell"/>
</dbReference>
<feature type="region of interest" description="Disordered" evidence="9">
    <location>
        <begin position="342"/>
        <end position="419"/>
    </location>
</feature>
<feature type="compositionally biased region" description="Low complexity" evidence="9">
    <location>
        <begin position="511"/>
        <end position="520"/>
    </location>
</feature>
<dbReference type="SUPFAM" id="SSF50729">
    <property type="entry name" value="PH domain-like"/>
    <property type="match status" value="2"/>
</dbReference>
<dbReference type="PROSITE" id="PS50003">
    <property type="entry name" value="PH_DOMAIN"/>
    <property type="match status" value="2"/>
</dbReference>
<feature type="domain" description="PH" evidence="10">
    <location>
        <begin position="1018"/>
        <end position="1112"/>
    </location>
</feature>
<evidence type="ECO:0000256" key="2">
    <source>
        <dbReference type="ARBA" id="ARBA00022490"/>
    </source>
</evidence>
<dbReference type="InterPro" id="IPR011011">
    <property type="entry name" value="Znf_FYVE_PHD"/>
</dbReference>
<dbReference type="GO" id="GO:0008270">
    <property type="term" value="F:zinc ion binding"/>
    <property type="evidence" value="ECO:0007669"/>
    <property type="project" value="UniProtKB-KW"/>
</dbReference>
<dbReference type="InterPro" id="IPR000219">
    <property type="entry name" value="DH_dom"/>
</dbReference>
<evidence type="ECO:0000313" key="14">
    <source>
        <dbReference type="Proteomes" id="UP001152320"/>
    </source>
</evidence>
<dbReference type="Proteomes" id="UP001152320">
    <property type="component" value="Chromosome 2"/>
</dbReference>
<evidence type="ECO:0000256" key="3">
    <source>
        <dbReference type="ARBA" id="ARBA00022658"/>
    </source>
</evidence>
<comment type="subcellular location">
    <subcellularLocation>
        <location evidence="1">Cytoplasm</location>
        <location evidence="1">Cytoskeleton</location>
    </subcellularLocation>
</comment>
<evidence type="ECO:0000256" key="1">
    <source>
        <dbReference type="ARBA" id="ARBA00004245"/>
    </source>
</evidence>
<dbReference type="AlphaFoldDB" id="A0A9Q1HJ60"/>
<dbReference type="Pfam" id="PF22697">
    <property type="entry name" value="SOS1_NGEF_PH"/>
    <property type="match status" value="1"/>
</dbReference>
<dbReference type="InterPro" id="IPR001849">
    <property type="entry name" value="PH_domain"/>
</dbReference>
<keyword evidence="3" id="KW-0344">Guanine-nucleotide releasing factor</keyword>
<dbReference type="InterPro" id="IPR017455">
    <property type="entry name" value="Znf_FYVE-rel"/>
</dbReference>
<dbReference type="EMBL" id="JAIZAY010000002">
    <property type="protein sequence ID" value="KAJ8046828.1"/>
    <property type="molecule type" value="Genomic_DNA"/>
</dbReference>
<feature type="domain" description="DH" evidence="11">
    <location>
        <begin position="590"/>
        <end position="779"/>
    </location>
</feature>
<evidence type="ECO:0000259" key="12">
    <source>
        <dbReference type="PROSITE" id="PS50178"/>
    </source>
</evidence>
<evidence type="ECO:0000259" key="11">
    <source>
        <dbReference type="PROSITE" id="PS50010"/>
    </source>
</evidence>
<proteinExistence type="predicted"/>
<dbReference type="SUPFAM" id="SSF48065">
    <property type="entry name" value="DBL homology domain (DH-domain)"/>
    <property type="match status" value="1"/>
</dbReference>
<dbReference type="InterPro" id="IPR000306">
    <property type="entry name" value="Znf_FYVE"/>
</dbReference>
<evidence type="ECO:0000256" key="8">
    <source>
        <dbReference type="PROSITE-ProRule" id="PRU00091"/>
    </source>
</evidence>
<protein>
    <submittedName>
        <fullName evidence="13">FYVE, RhoGEF and PH domain-containing protein 4</fullName>
    </submittedName>
</protein>
<dbReference type="Gene3D" id="2.30.29.30">
    <property type="entry name" value="Pleckstrin-homology domain (PH domain)/Phosphotyrosine-binding domain (PTB)"/>
    <property type="match status" value="2"/>
</dbReference>
<gene>
    <name evidence="13" type="ORF">HOLleu_05630</name>
</gene>
<evidence type="ECO:0000259" key="10">
    <source>
        <dbReference type="PROSITE" id="PS50003"/>
    </source>
</evidence>
<dbReference type="InterPro" id="IPR011993">
    <property type="entry name" value="PH-like_dom_sf"/>
</dbReference>
<feature type="domain" description="FYVE-type" evidence="12">
    <location>
        <begin position="936"/>
        <end position="996"/>
    </location>
</feature>
<dbReference type="GO" id="GO:0046847">
    <property type="term" value="P:filopodium assembly"/>
    <property type="evidence" value="ECO:0007669"/>
    <property type="project" value="TreeGrafter"/>
</dbReference>
<feature type="region of interest" description="Disordered" evidence="9">
    <location>
        <begin position="437"/>
        <end position="586"/>
    </location>
</feature>
<keyword evidence="2" id="KW-0963">Cytoplasm</keyword>
<evidence type="ECO:0000256" key="5">
    <source>
        <dbReference type="ARBA" id="ARBA00022771"/>
    </source>
</evidence>
<evidence type="ECO:0000313" key="13">
    <source>
        <dbReference type="EMBL" id="KAJ8046828.1"/>
    </source>
</evidence>
<reference evidence="13" key="1">
    <citation type="submission" date="2021-10" db="EMBL/GenBank/DDBJ databases">
        <title>Tropical sea cucumber genome reveals ecological adaptation and Cuvierian tubules defense mechanism.</title>
        <authorList>
            <person name="Chen T."/>
        </authorList>
    </citation>
    <scope>NUCLEOTIDE SEQUENCE</scope>
    <source>
        <strain evidence="13">Nanhai2018</strain>
        <tissue evidence="13">Muscle</tissue>
    </source>
</reference>
<dbReference type="PROSITE" id="PS50178">
    <property type="entry name" value="ZF_FYVE"/>
    <property type="match status" value="1"/>
</dbReference>
<dbReference type="Pfam" id="PF01363">
    <property type="entry name" value="FYVE"/>
    <property type="match status" value="1"/>
</dbReference>
<feature type="compositionally biased region" description="Polar residues" evidence="9">
    <location>
        <begin position="521"/>
        <end position="532"/>
    </location>
</feature>
<dbReference type="SMART" id="SM00064">
    <property type="entry name" value="FYVE"/>
    <property type="match status" value="1"/>
</dbReference>
<dbReference type="Gene3D" id="1.20.900.10">
    <property type="entry name" value="Dbl homology (DH) domain"/>
    <property type="match status" value="1"/>
</dbReference>
<dbReference type="OrthoDB" id="660555at2759"/>
<comment type="caution">
    <text evidence="13">The sequence shown here is derived from an EMBL/GenBank/DDBJ whole genome shotgun (WGS) entry which is preliminary data.</text>
</comment>
<feature type="compositionally biased region" description="Polar residues" evidence="9">
    <location>
        <begin position="479"/>
        <end position="510"/>
    </location>
</feature>
<dbReference type="Pfam" id="PF00169">
    <property type="entry name" value="PH"/>
    <property type="match status" value="1"/>
</dbReference>
<dbReference type="InterPro" id="IPR051092">
    <property type="entry name" value="FYVE_RhoGEF_PH"/>
</dbReference>
<accession>A0A9Q1HJ60</accession>
<dbReference type="PANTHER" id="PTHR12673:SF241">
    <property type="entry name" value="DH DOMAIN-CONTAINING PROTEIN"/>
    <property type="match status" value="1"/>
</dbReference>
<dbReference type="Pfam" id="PF00621">
    <property type="entry name" value="RhoGEF"/>
    <property type="match status" value="1"/>
</dbReference>